<protein>
    <submittedName>
        <fullName evidence="1">Uncharacterized protein</fullName>
    </submittedName>
</protein>
<dbReference type="Proteomes" id="UP000245431">
    <property type="component" value="Chromosome PVE_r2"/>
</dbReference>
<dbReference type="RefSeq" id="WP_141718269.1">
    <property type="nucleotide sequence ID" value="NZ_AOUH01000041.1"/>
</dbReference>
<accession>A0A1D3K910</accession>
<sequence>MNPETSVTNTAQVVANRWNAEADEFNRWDALGQDEKDELIAAEQERLASTESVGVNPSNVE</sequence>
<evidence type="ECO:0000313" key="1">
    <source>
        <dbReference type="EMBL" id="SBW84806.1"/>
    </source>
</evidence>
<proteinExistence type="predicted"/>
<gene>
    <name evidence="1" type="ORF">PVE_R2G0781</name>
</gene>
<name>A0A1D3K910_PSEVE</name>
<dbReference type="AlphaFoldDB" id="A0A1D3K910"/>
<dbReference type="EMBL" id="LT599584">
    <property type="protein sequence ID" value="SBW84806.1"/>
    <property type="molecule type" value="Genomic_DNA"/>
</dbReference>
<evidence type="ECO:0000313" key="2">
    <source>
        <dbReference type="Proteomes" id="UP000245431"/>
    </source>
</evidence>
<reference evidence="2" key="1">
    <citation type="submission" date="2016-07" db="EMBL/GenBank/DDBJ databases">
        <authorList>
            <person name="Florea S."/>
            <person name="Webb J.S."/>
            <person name="Jaromczyk J."/>
            <person name="Schardl C.L."/>
        </authorList>
    </citation>
    <scope>NUCLEOTIDE SEQUENCE [LARGE SCALE GENOMIC DNA]</scope>
    <source>
        <strain evidence="2">1YdBTEX2</strain>
    </source>
</reference>
<organism evidence="1 2">
    <name type="scientific">Pseudomonas veronii 1YdBTEX2</name>
    <dbReference type="NCBI Taxonomy" id="1295141"/>
    <lineage>
        <taxon>Bacteria</taxon>
        <taxon>Pseudomonadati</taxon>
        <taxon>Pseudomonadota</taxon>
        <taxon>Gammaproteobacteria</taxon>
        <taxon>Pseudomonadales</taxon>
        <taxon>Pseudomonadaceae</taxon>
        <taxon>Pseudomonas</taxon>
    </lineage>
</organism>